<organism evidence="5 6">
    <name type="scientific">Peptostreptococcus equinus</name>
    <dbReference type="NCBI Taxonomy" id="3003601"/>
    <lineage>
        <taxon>Bacteria</taxon>
        <taxon>Bacillati</taxon>
        <taxon>Bacillota</taxon>
        <taxon>Clostridia</taxon>
        <taxon>Peptostreptococcales</taxon>
        <taxon>Peptostreptococcaceae</taxon>
        <taxon>Peptostreptococcus</taxon>
    </lineage>
</organism>
<dbReference type="PROSITE" id="PS00143">
    <property type="entry name" value="INSULINASE"/>
    <property type="match status" value="1"/>
</dbReference>
<dbReference type="InterPro" id="IPR011765">
    <property type="entry name" value="Pept_M16_N"/>
</dbReference>
<dbReference type="EMBL" id="CP114052">
    <property type="protein sequence ID" value="WAW15650.1"/>
    <property type="molecule type" value="Genomic_DNA"/>
</dbReference>
<evidence type="ECO:0000256" key="1">
    <source>
        <dbReference type="ARBA" id="ARBA00007261"/>
    </source>
</evidence>
<dbReference type="PANTHER" id="PTHR11851:SF49">
    <property type="entry name" value="MITOCHONDRIAL-PROCESSING PEPTIDASE SUBUNIT ALPHA"/>
    <property type="match status" value="1"/>
</dbReference>
<evidence type="ECO:0000313" key="5">
    <source>
        <dbReference type="EMBL" id="WAW15650.1"/>
    </source>
</evidence>
<dbReference type="Pfam" id="PF05193">
    <property type="entry name" value="Peptidase_M16_C"/>
    <property type="match status" value="1"/>
</dbReference>
<comment type="similarity">
    <text evidence="1 2">Belongs to the peptidase M16 family.</text>
</comment>
<gene>
    <name evidence="5" type="ORF">O0R46_04165</name>
</gene>
<dbReference type="InterPro" id="IPR050361">
    <property type="entry name" value="MPP/UQCRC_Complex"/>
</dbReference>
<evidence type="ECO:0000259" key="4">
    <source>
        <dbReference type="Pfam" id="PF05193"/>
    </source>
</evidence>
<accession>A0ABY7JRA2</accession>
<dbReference type="PANTHER" id="PTHR11851">
    <property type="entry name" value="METALLOPROTEASE"/>
    <property type="match status" value="1"/>
</dbReference>
<evidence type="ECO:0000256" key="2">
    <source>
        <dbReference type="RuleBase" id="RU004447"/>
    </source>
</evidence>
<dbReference type="SUPFAM" id="SSF63411">
    <property type="entry name" value="LuxS/MPP-like metallohydrolase"/>
    <property type="match status" value="2"/>
</dbReference>
<evidence type="ECO:0000313" key="6">
    <source>
        <dbReference type="Proteomes" id="UP001164187"/>
    </source>
</evidence>
<dbReference type="RefSeq" id="WP_269312327.1">
    <property type="nucleotide sequence ID" value="NZ_CP114052.1"/>
</dbReference>
<dbReference type="InterPro" id="IPR001431">
    <property type="entry name" value="Pept_M16_Zn_BS"/>
</dbReference>
<dbReference type="InterPro" id="IPR011249">
    <property type="entry name" value="Metalloenz_LuxS/M16"/>
</dbReference>
<keyword evidence="6" id="KW-1185">Reference proteome</keyword>
<feature type="domain" description="Peptidase M16 C-terminal" evidence="4">
    <location>
        <begin position="171"/>
        <end position="345"/>
    </location>
</feature>
<dbReference type="Proteomes" id="UP001164187">
    <property type="component" value="Chromosome"/>
</dbReference>
<sequence length="425" mass="48929">MNNGVKTIIYKTLKNGLRLVIEEVPYVRSVSLGVWINVGSRLEKENDSGLAHFIEHMLFKGTKNRSSKKISQDIFYYGGDINAFTTHDHTCYHVKMPYNHIDRGIEVLSDIMLNSIFSKDEIEKEKAVIIEEIKMYEDSSEDYVYERLLNKIYENKGIGKNVLGSIETVNNINRDKIINFFNNFYVPNNSVIVVSGNVDTDLIIKKIEDAFKNWNRYDFSFNRQKEKFSPVTFIEDRDDEQANLAFIFQSPDDSVDKDYYSVKLIGNILGTSPSSRLFQHIREEKGLAYSVYSSDNYYTDHAEFGIYASVANENILEVYNLILEEIANISRDYISEDELVFSKEQYKGSVIMSAEDTSDRMLLIGEYEIDNKRVKTMEEIVEIVDSIDMDYIKDVIDRIFKSPMAVGITGSSAVSAMRSLDREVI</sequence>
<dbReference type="Gene3D" id="3.30.830.10">
    <property type="entry name" value="Metalloenzyme, LuxS/M16 peptidase-like"/>
    <property type="match status" value="2"/>
</dbReference>
<dbReference type="Pfam" id="PF00675">
    <property type="entry name" value="Peptidase_M16"/>
    <property type="match status" value="1"/>
</dbReference>
<protein>
    <submittedName>
        <fullName evidence="5">Pitrilysin family protein</fullName>
    </submittedName>
</protein>
<dbReference type="InterPro" id="IPR007863">
    <property type="entry name" value="Peptidase_M16_C"/>
</dbReference>
<reference evidence="5" key="1">
    <citation type="submission" date="2022-12" db="EMBL/GenBank/DDBJ databases">
        <title>Peptostreptococcus.</title>
        <authorList>
            <person name="Lee S.H."/>
        </authorList>
    </citation>
    <scope>NUCLEOTIDE SEQUENCE</scope>
    <source>
        <strain evidence="5">CBA3647</strain>
    </source>
</reference>
<feature type="domain" description="Peptidase M16 N-terminal" evidence="3">
    <location>
        <begin position="19"/>
        <end position="163"/>
    </location>
</feature>
<evidence type="ECO:0000259" key="3">
    <source>
        <dbReference type="Pfam" id="PF00675"/>
    </source>
</evidence>
<proteinExistence type="inferred from homology"/>
<name>A0ABY7JRA2_9FIRM</name>